<evidence type="ECO:0000313" key="14">
    <source>
        <dbReference type="Proteomes" id="UP001066276"/>
    </source>
</evidence>
<evidence type="ECO:0000256" key="2">
    <source>
        <dbReference type="ARBA" id="ARBA00008133"/>
    </source>
</evidence>
<comment type="catalytic activity">
    <reaction evidence="10">
        <text>hydroxymethylbilane = uroporphyrinogen III + H2O</text>
        <dbReference type="Rhea" id="RHEA:18965"/>
        <dbReference type="ChEBI" id="CHEBI:15377"/>
        <dbReference type="ChEBI" id="CHEBI:57308"/>
        <dbReference type="ChEBI" id="CHEBI:57845"/>
        <dbReference type="EC" id="4.2.1.75"/>
    </reaction>
</comment>
<evidence type="ECO:0000256" key="4">
    <source>
        <dbReference type="ARBA" id="ARBA00023133"/>
    </source>
</evidence>
<reference evidence="13" key="1">
    <citation type="journal article" date="2022" name="bioRxiv">
        <title>Sequencing and chromosome-scale assembly of the giantPleurodeles waltlgenome.</title>
        <authorList>
            <person name="Brown T."/>
            <person name="Elewa A."/>
            <person name="Iarovenko S."/>
            <person name="Subramanian E."/>
            <person name="Araus A.J."/>
            <person name="Petzold A."/>
            <person name="Susuki M."/>
            <person name="Suzuki K.-i.T."/>
            <person name="Hayashi T."/>
            <person name="Toyoda A."/>
            <person name="Oliveira C."/>
            <person name="Osipova E."/>
            <person name="Leigh N.D."/>
            <person name="Simon A."/>
            <person name="Yun M.H."/>
        </authorList>
    </citation>
    <scope>NUCLEOTIDE SEQUENCE</scope>
    <source>
        <strain evidence="13">20211129_DDA</strain>
        <tissue evidence="13">Liver</tissue>
    </source>
</reference>
<dbReference type="GO" id="GO:0005829">
    <property type="term" value="C:cytosol"/>
    <property type="evidence" value="ECO:0007669"/>
    <property type="project" value="TreeGrafter"/>
</dbReference>
<keyword evidence="4" id="KW-0350">Heme biosynthesis</keyword>
<dbReference type="EC" id="4.2.1.75" evidence="3"/>
<dbReference type="SUPFAM" id="SSF69618">
    <property type="entry name" value="HemD-like"/>
    <property type="match status" value="1"/>
</dbReference>
<name>A0AAV7QS57_PLEWA</name>
<dbReference type="InterPro" id="IPR036108">
    <property type="entry name" value="4pyrrol_syn_uPrphyn_synt_sf"/>
</dbReference>
<evidence type="ECO:0000256" key="8">
    <source>
        <dbReference type="ARBA" id="ARBA00032649"/>
    </source>
</evidence>
<dbReference type="AlphaFoldDB" id="A0AAV7QS57"/>
<dbReference type="EMBL" id="JANPWB010000010">
    <property type="protein sequence ID" value="KAJ1141193.1"/>
    <property type="molecule type" value="Genomic_DNA"/>
</dbReference>
<dbReference type="Gene3D" id="3.40.50.10090">
    <property type="match status" value="2"/>
</dbReference>
<dbReference type="PANTHER" id="PTHR12390">
    <property type="entry name" value="UROPORPHYRINOGEN III SYNTHASE"/>
    <property type="match status" value="1"/>
</dbReference>
<keyword evidence="5" id="KW-0456">Lyase</keyword>
<dbReference type="Pfam" id="PF02602">
    <property type="entry name" value="HEM4"/>
    <property type="match status" value="1"/>
</dbReference>
<accession>A0AAV7QS57</accession>
<proteinExistence type="inferred from homology"/>
<comment type="pathway">
    <text evidence="1">Porphyrin-containing compound metabolism; protoporphyrin-IX biosynthesis; coproporphyrinogen-III from 5-aminolevulinate: step 3/4.</text>
</comment>
<protein>
    <recommendedName>
        <fullName evidence="9">Uroporphyrinogen-III synthase</fullName>
        <ecNumber evidence="3">4.2.1.75</ecNumber>
    </recommendedName>
    <alternativeName>
        <fullName evidence="8">Hydroxymethylbilane hydrolyase [cyclizing]</fullName>
    </alternativeName>
    <alternativeName>
        <fullName evidence="7">Uroporphyrinogen-III cosynthase</fullName>
    </alternativeName>
</protein>
<dbReference type="GO" id="GO:0004852">
    <property type="term" value="F:uroporphyrinogen-III synthase activity"/>
    <property type="evidence" value="ECO:0007669"/>
    <property type="project" value="UniProtKB-EC"/>
</dbReference>
<feature type="domain" description="Tetrapyrrole biosynthesis uroporphyrinogen III synthase" evidence="12">
    <location>
        <begin position="57"/>
        <end position="291"/>
    </location>
</feature>
<gene>
    <name evidence="13" type="ORF">NDU88_007528</name>
</gene>
<sequence>MLTHGLRSGGCSTRALSPGVTNNLLCSLLEAFADLRANKMKALLLKDPKDNELGPDPYVEELGLLGFEAALIPVLSFEFVSLQSLFEKITCPEDYGGLIFTSPRAVEAVKLCLAENDKNEAWIKSLKEKWQSKPVYVVGKATALLVSEIGLVPQGEDSGNAEKLAALICSRISPGSSPLLFPCGYIKREVLPKILREKSISMESLVVYQTAQHPAIKESLRNYFLQAGIPASITFFSPSGVKFCLGHIQALSGDSINHIKFAAIGPTTAEALTAEGVRVSCTAKNPTPQDLAMGLKSALQQ</sequence>
<evidence type="ECO:0000313" key="13">
    <source>
        <dbReference type="EMBL" id="KAJ1141193.1"/>
    </source>
</evidence>
<dbReference type="FunFam" id="3.40.50.10090:FF:000003">
    <property type="entry name" value="uroporphyrinogen-III synthase"/>
    <property type="match status" value="1"/>
</dbReference>
<evidence type="ECO:0000256" key="10">
    <source>
        <dbReference type="ARBA" id="ARBA00048617"/>
    </source>
</evidence>
<comment type="similarity">
    <text evidence="2">Belongs to the uroporphyrinogen-III synthase family.</text>
</comment>
<comment type="function">
    <text evidence="11">Catalyzes cyclization of the linear tetrapyrrole, hydroxymethylbilane, to the macrocyclic uroporphyrinogen III, the branch point for the various sub-pathways leading to the wide diversity of porphyrins. Porphyrins act as cofactors for a multitude of enzymes that perform a variety of processes within the cell such as methionine synthesis (vitamin B12) or oxygen transport (heme).</text>
</comment>
<evidence type="ECO:0000256" key="9">
    <source>
        <dbReference type="ARBA" id="ARBA00040167"/>
    </source>
</evidence>
<dbReference type="Proteomes" id="UP001066276">
    <property type="component" value="Chromosome 6"/>
</dbReference>
<keyword evidence="14" id="KW-1185">Reference proteome</keyword>
<dbReference type="PANTHER" id="PTHR12390:SF0">
    <property type="entry name" value="UROPORPHYRINOGEN-III SYNTHASE"/>
    <property type="match status" value="1"/>
</dbReference>
<evidence type="ECO:0000256" key="1">
    <source>
        <dbReference type="ARBA" id="ARBA00004772"/>
    </source>
</evidence>
<dbReference type="CDD" id="cd06578">
    <property type="entry name" value="HemD"/>
    <property type="match status" value="1"/>
</dbReference>
<evidence type="ECO:0000259" key="12">
    <source>
        <dbReference type="Pfam" id="PF02602"/>
    </source>
</evidence>
<evidence type="ECO:0000256" key="7">
    <source>
        <dbReference type="ARBA" id="ARBA00031702"/>
    </source>
</evidence>
<evidence type="ECO:0000256" key="6">
    <source>
        <dbReference type="ARBA" id="ARBA00023244"/>
    </source>
</evidence>
<evidence type="ECO:0000256" key="3">
    <source>
        <dbReference type="ARBA" id="ARBA00013109"/>
    </source>
</evidence>
<keyword evidence="6" id="KW-0627">Porphyrin biosynthesis</keyword>
<dbReference type="InterPro" id="IPR003754">
    <property type="entry name" value="4pyrrol_synth_uPrphyn_synth"/>
</dbReference>
<dbReference type="GO" id="GO:0006780">
    <property type="term" value="P:uroporphyrinogen III biosynthetic process"/>
    <property type="evidence" value="ECO:0007669"/>
    <property type="project" value="InterPro"/>
</dbReference>
<dbReference type="InterPro" id="IPR039793">
    <property type="entry name" value="UROS/Hem4"/>
</dbReference>
<dbReference type="GO" id="GO:0006785">
    <property type="term" value="P:heme B biosynthetic process"/>
    <property type="evidence" value="ECO:0007669"/>
    <property type="project" value="UniProtKB-ARBA"/>
</dbReference>
<evidence type="ECO:0000256" key="11">
    <source>
        <dbReference type="ARBA" id="ARBA00060039"/>
    </source>
</evidence>
<comment type="caution">
    <text evidence="13">The sequence shown here is derived from an EMBL/GenBank/DDBJ whole genome shotgun (WGS) entry which is preliminary data.</text>
</comment>
<organism evidence="13 14">
    <name type="scientific">Pleurodeles waltl</name>
    <name type="common">Iberian ribbed newt</name>
    <dbReference type="NCBI Taxonomy" id="8319"/>
    <lineage>
        <taxon>Eukaryota</taxon>
        <taxon>Metazoa</taxon>
        <taxon>Chordata</taxon>
        <taxon>Craniata</taxon>
        <taxon>Vertebrata</taxon>
        <taxon>Euteleostomi</taxon>
        <taxon>Amphibia</taxon>
        <taxon>Batrachia</taxon>
        <taxon>Caudata</taxon>
        <taxon>Salamandroidea</taxon>
        <taxon>Salamandridae</taxon>
        <taxon>Pleurodelinae</taxon>
        <taxon>Pleurodeles</taxon>
    </lineage>
</organism>
<evidence type="ECO:0000256" key="5">
    <source>
        <dbReference type="ARBA" id="ARBA00023239"/>
    </source>
</evidence>